<comment type="catalytic activity">
    <reaction evidence="1">
        <text>ATP + protein L-histidine = ADP + protein N-phospho-L-histidine.</text>
        <dbReference type="EC" id="2.7.13.3"/>
    </reaction>
</comment>
<evidence type="ECO:0000256" key="4">
    <source>
        <dbReference type="ARBA" id="ARBA00019665"/>
    </source>
</evidence>
<protein>
    <recommendedName>
        <fullName evidence="4">Phosphate regulon sensor protein PhoR</fullName>
        <ecNumber evidence="3">2.7.13.3</ecNumber>
    </recommendedName>
</protein>
<reference evidence="20 21" key="1">
    <citation type="submission" date="2019-06" db="EMBL/GenBank/DDBJ databases">
        <title>Metagenome assembled Genome of Spiribacter salinus SL48-SHIP from the microbial mat of Salt Lake 48 (Novosibirsk region, Russia).</title>
        <authorList>
            <person name="Shipova A."/>
            <person name="Rozanov A.S."/>
            <person name="Bryanskaya A.V."/>
            <person name="Peltek S.E."/>
        </authorList>
    </citation>
    <scope>NUCLEOTIDE SEQUENCE [LARGE SCALE GENOMIC DNA]</scope>
    <source>
        <strain evidence="20">SL48-SHIP-2</strain>
    </source>
</reference>
<dbReference type="Pfam" id="PF00989">
    <property type="entry name" value="PAS"/>
    <property type="match status" value="1"/>
</dbReference>
<dbReference type="SUPFAM" id="SSF55785">
    <property type="entry name" value="PYP-like sensor domain (PAS domain)"/>
    <property type="match status" value="1"/>
</dbReference>
<evidence type="ECO:0000256" key="6">
    <source>
        <dbReference type="ARBA" id="ARBA00022475"/>
    </source>
</evidence>
<feature type="domain" description="Histidine kinase" evidence="19">
    <location>
        <begin position="212"/>
        <end position="428"/>
    </location>
</feature>
<dbReference type="Pfam" id="PF02518">
    <property type="entry name" value="HATPase_c"/>
    <property type="match status" value="1"/>
</dbReference>
<dbReference type="InterPro" id="IPR013767">
    <property type="entry name" value="PAS_fold"/>
</dbReference>
<dbReference type="SUPFAM" id="SSF55874">
    <property type="entry name" value="ATPase domain of HSP90 chaperone/DNA topoisomerase II/histidine kinase"/>
    <property type="match status" value="1"/>
</dbReference>
<dbReference type="InterPro" id="IPR036890">
    <property type="entry name" value="HATPase_C_sf"/>
</dbReference>
<dbReference type="FunFam" id="1.10.287.130:FF:000001">
    <property type="entry name" value="Two-component sensor histidine kinase"/>
    <property type="match status" value="1"/>
</dbReference>
<sequence length="442" mass="49565">MLSSNPWPAALARLLFGGAFFLLAGLVTGHLLASLLLGAASLLVYNGIQLYRLEYWLRRTRKQAPPGAEGVWGDVFEGLNRQQQRHRLRRRRLAMLLRRFRESANALPDGAIVLNEYGEMQWWNQIAARYLPLNWPQDQGQRIANLVRHPDFAAYLVRADWSEPVKIPAPQDSDRTLEIRMVPYGNDQQLLLARDVSQVHRLETMRRDFVGNISHELRTPLTVLRGMSEQMAEMALPEADALERPLGLMEQQIERMSRLVDDLLMLSRLETEAPEAEHMALDMSDLLSGVADEARTLSDGRHTITLTVDEALTIRGDRDELRSAFSNLLTNAIKYTEPGGRIDVRWFEAAGVACLAIADTGRGIAPQHLPRLTERFYRVDSGRSTRDGGTGLGLAIVKHVLSRHNARLEVNSEPGVGSTFSCIFPDPVREAQPASRADDRGA</sequence>
<dbReference type="NCBIfam" id="TIGR02966">
    <property type="entry name" value="phoR_proteo"/>
    <property type="match status" value="1"/>
</dbReference>
<dbReference type="EMBL" id="VIFK01000005">
    <property type="protein sequence ID" value="TQF00770.1"/>
    <property type="molecule type" value="Genomic_DNA"/>
</dbReference>
<dbReference type="CDD" id="cd00130">
    <property type="entry name" value="PAS"/>
    <property type="match status" value="1"/>
</dbReference>
<dbReference type="Gene3D" id="1.10.287.130">
    <property type="match status" value="1"/>
</dbReference>
<keyword evidence="12 20" id="KW-0418">Kinase</keyword>
<dbReference type="InterPro" id="IPR050351">
    <property type="entry name" value="BphY/WalK/GraS-like"/>
</dbReference>
<dbReference type="FunFam" id="3.30.565.10:FF:000032">
    <property type="entry name" value="Phosphate regulon sensor histidine kinase PhoR"/>
    <property type="match status" value="1"/>
</dbReference>
<comment type="function">
    <text evidence="17">Member of the two-component regulatory system PhoR/PhoB involved in the phosphate regulon genes expression. PhoR may function as a membrane-associated protein kinase that phosphorylates PhoB in response to environmental signals.</text>
</comment>
<evidence type="ECO:0000256" key="12">
    <source>
        <dbReference type="ARBA" id="ARBA00022777"/>
    </source>
</evidence>
<evidence type="ECO:0000256" key="16">
    <source>
        <dbReference type="ARBA" id="ARBA00023136"/>
    </source>
</evidence>
<keyword evidence="16 18" id="KW-0472">Membrane</keyword>
<evidence type="ECO:0000256" key="9">
    <source>
        <dbReference type="ARBA" id="ARBA00022679"/>
    </source>
</evidence>
<dbReference type="PRINTS" id="PR00344">
    <property type="entry name" value="BCTRLSENSOR"/>
</dbReference>
<dbReference type="Gene3D" id="3.30.565.10">
    <property type="entry name" value="Histidine kinase-like ATPase, C-terminal domain"/>
    <property type="match status" value="1"/>
</dbReference>
<evidence type="ECO:0000256" key="10">
    <source>
        <dbReference type="ARBA" id="ARBA00022692"/>
    </source>
</evidence>
<dbReference type="InterPro" id="IPR003661">
    <property type="entry name" value="HisK_dim/P_dom"/>
</dbReference>
<proteinExistence type="predicted"/>
<keyword evidence="15" id="KW-0902">Two-component regulatory system</keyword>
<dbReference type="InterPro" id="IPR021766">
    <property type="entry name" value="PhoR_N"/>
</dbReference>
<dbReference type="STRING" id="1260251.SPISAL_06625"/>
<evidence type="ECO:0000256" key="3">
    <source>
        <dbReference type="ARBA" id="ARBA00012438"/>
    </source>
</evidence>
<dbReference type="Pfam" id="PF00512">
    <property type="entry name" value="HisKA"/>
    <property type="match status" value="1"/>
</dbReference>
<dbReference type="PANTHER" id="PTHR45453">
    <property type="entry name" value="PHOSPHATE REGULON SENSOR PROTEIN PHOR"/>
    <property type="match status" value="1"/>
</dbReference>
<dbReference type="InterPro" id="IPR036097">
    <property type="entry name" value="HisK_dim/P_sf"/>
</dbReference>
<keyword evidence="9 20" id="KW-0808">Transferase</keyword>
<evidence type="ECO:0000256" key="1">
    <source>
        <dbReference type="ARBA" id="ARBA00000085"/>
    </source>
</evidence>
<dbReference type="InterPro" id="IPR005467">
    <property type="entry name" value="His_kinase_dom"/>
</dbReference>
<dbReference type="Proteomes" id="UP000315400">
    <property type="component" value="Unassembled WGS sequence"/>
</dbReference>
<dbReference type="PROSITE" id="PS50109">
    <property type="entry name" value="HIS_KIN"/>
    <property type="match status" value="1"/>
</dbReference>
<evidence type="ECO:0000256" key="14">
    <source>
        <dbReference type="ARBA" id="ARBA00022989"/>
    </source>
</evidence>
<evidence type="ECO:0000313" key="20">
    <source>
        <dbReference type="EMBL" id="TQF00770.1"/>
    </source>
</evidence>
<comment type="subcellular location">
    <subcellularLocation>
        <location evidence="2">Cell membrane</location>
    </subcellularLocation>
</comment>
<dbReference type="Pfam" id="PF11808">
    <property type="entry name" value="PhoR"/>
    <property type="match status" value="1"/>
</dbReference>
<feature type="transmembrane region" description="Helical" evidence="18">
    <location>
        <begin position="20"/>
        <end position="45"/>
    </location>
</feature>
<gene>
    <name evidence="20" type="primary">phoR</name>
    <name evidence="20" type="ORF">FKY71_01695</name>
</gene>
<evidence type="ECO:0000256" key="17">
    <source>
        <dbReference type="ARBA" id="ARBA00025207"/>
    </source>
</evidence>
<dbReference type="GO" id="GO:0000155">
    <property type="term" value="F:phosphorelay sensor kinase activity"/>
    <property type="evidence" value="ECO:0007669"/>
    <property type="project" value="InterPro"/>
</dbReference>
<evidence type="ECO:0000256" key="5">
    <source>
        <dbReference type="ARBA" id="ARBA00022448"/>
    </source>
</evidence>
<keyword evidence="11" id="KW-0547">Nucleotide-binding</keyword>
<dbReference type="GO" id="GO:0006355">
    <property type="term" value="P:regulation of DNA-templated transcription"/>
    <property type="evidence" value="ECO:0007669"/>
    <property type="project" value="InterPro"/>
</dbReference>
<evidence type="ECO:0000256" key="15">
    <source>
        <dbReference type="ARBA" id="ARBA00023012"/>
    </source>
</evidence>
<evidence type="ECO:0000256" key="13">
    <source>
        <dbReference type="ARBA" id="ARBA00022840"/>
    </source>
</evidence>
<dbReference type="CDD" id="cd00082">
    <property type="entry name" value="HisKA"/>
    <property type="match status" value="1"/>
</dbReference>
<comment type="caution">
    <text evidence="20">The sequence shown here is derived from an EMBL/GenBank/DDBJ whole genome shotgun (WGS) entry which is preliminary data.</text>
</comment>
<keyword evidence="6" id="KW-1003">Cell membrane</keyword>
<dbReference type="GO" id="GO:0006817">
    <property type="term" value="P:phosphate ion transport"/>
    <property type="evidence" value="ECO:0007669"/>
    <property type="project" value="UniProtKB-KW"/>
</dbReference>
<dbReference type="EC" id="2.7.13.3" evidence="3"/>
<evidence type="ECO:0000313" key="21">
    <source>
        <dbReference type="Proteomes" id="UP000315400"/>
    </source>
</evidence>
<keyword evidence="5" id="KW-0813">Transport</keyword>
<evidence type="ECO:0000256" key="18">
    <source>
        <dbReference type="SAM" id="Phobius"/>
    </source>
</evidence>
<dbReference type="InterPro" id="IPR014310">
    <property type="entry name" value="Sig_transdc_His_kinase_PhoR"/>
</dbReference>
<keyword evidence="14 18" id="KW-1133">Transmembrane helix</keyword>
<dbReference type="SMART" id="SM00388">
    <property type="entry name" value="HisKA"/>
    <property type="match status" value="1"/>
</dbReference>
<dbReference type="GO" id="GO:0016036">
    <property type="term" value="P:cellular response to phosphate starvation"/>
    <property type="evidence" value="ECO:0007669"/>
    <property type="project" value="TreeGrafter"/>
</dbReference>
<dbReference type="GO" id="GO:0004721">
    <property type="term" value="F:phosphoprotein phosphatase activity"/>
    <property type="evidence" value="ECO:0007669"/>
    <property type="project" value="InterPro"/>
</dbReference>
<keyword evidence="8" id="KW-0592">Phosphate transport</keyword>
<dbReference type="AlphaFoldDB" id="A0A540VVI4"/>
<accession>A0A540VVI4</accession>
<dbReference type="InterPro" id="IPR000014">
    <property type="entry name" value="PAS"/>
</dbReference>
<evidence type="ECO:0000256" key="11">
    <source>
        <dbReference type="ARBA" id="ARBA00022741"/>
    </source>
</evidence>
<evidence type="ECO:0000256" key="7">
    <source>
        <dbReference type="ARBA" id="ARBA00022553"/>
    </source>
</evidence>
<dbReference type="SMART" id="SM00387">
    <property type="entry name" value="HATPase_c"/>
    <property type="match status" value="1"/>
</dbReference>
<name>A0A540VVI4_9GAMM</name>
<dbReference type="InterPro" id="IPR004358">
    <property type="entry name" value="Sig_transdc_His_kin-like_C"/>
</dbReference>
<dbReference type="Gene3D" id="3.30.450.20">
    <property type="entry name" value="PAS domain"/>
    <property type="match status" value="1"/>
</dbReference>
<dbReference type="GO" id="GO:0005886">
    <property type="term" value="C:plasma membrane"/>
    <property type="evidence" value="ECO:0007669"/>
    <property type="project" value="UniProtKB-SubCell"/>
</dbReference>
<evidence type="ECO:0000256" key="8">
    <source>
        <dbReference type="ARBA" id="ARBA00022592"/>
    </source>
</evidence>
<dbReference type="PANTHER" id="PTHR45453:SF1">
    <property type="entry name" value="PHOSPHATE REGULON SENSOR PROTEIN PHOR"/>
    <property type="match status" value="1"/>
</dbReference>
<dbReference type="GO" id="GO:0005524">
    <property type="term" value="F:ATP binding"/>
    <property type="evidence" value="ECO:0007669"/>
    <property type="project" value="UniProtKB-KW"/>
</dbReference>
<dbReference type="SMART" id="SM00091">
    <property type="entry name" value="PAS"/>
    <property type="match status" value="1"/>
</dbReference>
<organism evidence="20 21">
    <name type="scientific">Spiribacter salinus</name>
    <dbReference type="NCBI Taxonomy" id="1335746"/>
    <lineage>
        <taxon>Bacteria</taxon>
        <taxon>Pseudomonadati</taxon>
        <taxon>Pseudomonadota</taxon>
        <taxon>Gammaproteobacteria</taxon>
        <taxon>Chromatiales</taxon>
        <taxon>Ectothiorhodospiraceae</taxon>
        <taxon>Spiribacter</taxon>
    </lineage>
</organism>
<dbReference type="InterPro" id="IPR003594">
    <property type="entry name" value="HATPase_dom"/>
</dbReference>
<dbReference type="SUPFAM" id="SSF47384">
    <property type="entry name" value="Homodimeric domain of signal transducing histidine kinase"/>
    <property type="match status" value="1"/>
</dbReference>
<keyword evidence="7" id="KW-0597">Phosphoprotein</keyword>
<keyword evidence="10 18" id="KW-0812">Transmembrane</keyword>
<evidence type="ECO:0000256" key="2">
    <source>
        <dbReference type="ARBA" id="ARBA00004236"/>
    </source>
</evidence>
<evidence type="ECO:0000259" key="19">
    <source>
        <dbReference type="PROSITE" id="PS50109"/>
    </source>
</evidence>
<dbReference type="NCBIfam" id="NF008235">
    <property type="entry name" value="PRK11006.1"/>
    <property type="match status" value="1"/>
</dbReference>
<keyword evidence="13" id="KW-0067">ATP-binding</keyword>
<dbReference type="InterPro" id="IPR035965">
    <property type="entry name" value="PAS-like_dom_sf"/>
</dbReference>